<feature type="domain" description="Response regulatory" evidence="2">
    <location>
        <begin position="7"/>
        <end position="136"/>
    </location>
</feature>
<dbReference type="PANTHER" id="PTHR44520">
    <property type="entry name" value="RESPONSE REGULATOR RCP1-RELATED"/>
    <property type="match status" value="1"/>
</dbReference>
<dbReference type="AlphaFoldDB" id="A0A4Q7N2W1"/>
<dbReference type="Pfam" id="PF00072">
    <property type="entry name" value="Response_reg"/>
    <property type="match status" value="1"/>
</dbReference>
<name>A0A4Q7N2W1_9BACT</name>
<dbReference type="SUPFAM" id="SSF52172">
    <property type="entry name" value="CheY-like"/>
    <property type="match status" value="1"/>
</dbReference>
<dbReference type="EMBL" id="SGXA01000001">
    <property type="protein sequence ID" value="RZS75334.1"/>
    <property type="molecule type" value="Genomic_DNA"/>
</dbReference>
<proteinExistence type="predicted"/>
<evidence type="ECO:0000259" key="2">
    <source>
        <dbReference type="PROSITE" id="PS50110"/>
    </source>
</evidence>
<reference evidence="3 4" key="1">
    <citation type="submission" date="2019-02" db="EMBL/GenBank/DDBJ databases">
        <title>Genomic Encyclopedia of Type Strains, Phase IV (KMG-IV): sequencing the most valuable type-strain genomes for metagenomic binning, comparative biology and taxonomic classification.</title>
        <authorList>
            <person name="Goeker M."/>
        </authorList>
    </citation>
    <scope>NUCLEOTIDE SEQUENCE [LARGE SCALE GENOMIC DNA]</scope>
    <source>
        <strain evidence="3 4">DSM 18116</strain>
    </source>
</reference>
<comment type="caution">
    <text evidence="3">The sequence shown here is derived from an EMBL/GenBank/DDBJ whole genome shotgun (WGS) entry which is preliminary data.</text>
</comment>
<gene>
    <name evidence="3" type="ORF">EV199_1199</name>
</gene>
<organism evidence="3 4">
    <name type="scientific">Pseudobacter ginsenosidimutans</name>
    <dbReference type="NCBI Taxonomy" id="661488"/>
    <lineage>
        <taxon>Bacteria</taxon>
        <taxon>Pseudomonadati</taxon>
        <taxon>Bacteroidota</taxon>
        <taxon>Chitinophagia</taxon>
        <taxon>Chitinophagales</taxon>
        <taxon>Chitinophagaceae</taxon>
        <taxon>Pseudobacter</taxon>
    </lineage>
</organism>
<dbReference type="RefSeq" id="WP_130539710.1">
    <property type="nucleotide sequence ID" value="NZ_CP042431.1"/>
</dbReference>
<dbReference type="Proteomes" id="UP000293874">
    <property type="component" value="Unassembled WGS sequence"/>
</dbReference>
<dbReference type="PANTHER" id="PTHR44520:SF2">
    <property type="entry name" value="RESPONSE REGULATOR RCP1"/>
    <property type="match status" value="1"/>
</dbReference>
<accession>A0A4Q7N2W1</accession>
<dbReference type="InterPro" id="IPR011006">
    <property type="entry name" value="CheY-like_superfamily"/>
</dbReference>
<dbReference type="InterPro" id="IPR001789">
    <property type="entry name" value="Sig_transdc_resp-reg_receiver"/>
</dbReference>
<dbReference type="Gene3D" id="3.40.50.2300">
    <property type="match status" value="1"/>
</dbReference>
<evidence type="ECO:0000256" key="1">
    <source>
        <dbReference type="PROSITE-ProRule" id="PRU00169"/>
    </source>
</evidence>
<dbReference type="InterPro" id="IPR052893">
    <property type="entry name" value="TCS_response_regulator"/>
</dbReference>
<evidence type="ECO:0000313" key="4">
    <source>
        <dbReference type="Proteomes" id="UP000293874"/>
    </source>
</evidence>
<dbReference type="SMART" id="SM00448">
    <property type="entry name" value="REC"/>
    <property type="match status" value="1"/>
</dbReference>
<evidence type="ECO:0000313" key="3">
    <source>
        <dbReference type="EMBL" id="RZS75334.1"/>
    </source>
</evidence>
<dbReference type="PROSITE" id="PS50110">
    <property type="entry name" value="RESPONSE_REGULATORY"/>
    <property type="match status" value="1"/>
</dbReference>
<dbReference type="GO" id="GO:0000160">
    <property type="term" value="P:phosphorelay signal transduction system"/>
    <property type="evidence" value="ECO:0007669"/>
    <property type="project" value="InterPro"/>
</dbReference>
<feature type="modified residue" description="4-aspartylphosphate" evidence="1">
    <location>
        <position position="66"/>
    </location>
</feature>
<dbReference type="OrthoDB" id="1121174at2"/>
<keyword evidence="1" id="KW-0597">Phosphoprotein</keyword>
<sequence>MKRKLNCILLIDDDEPTNFLNKMIIDEASCAETVQVEQSATDALDYLTAEPVEKDGAASPDLIFLDINMPAMDGWEFLDEYKKLTPDQKARVVVVMLTTSYNPEDEVKAKNHNMIAAFRNKPLTTEMLMDVLQEYFPEKF</sequence>
<keyword evidence="4" id="KW-1185">Reference proteome</keyword>
<protein>
    <submittedName>
        <fullName evidence="3">CheY-like chemotaxis protein</fullName>
    </submittedName>
</protein>